<dbReference type="SUPFAM" id="SSF56112">
    <property type="entry name" value="Protein kinase-like (PK-like)"/>
    <property type="match status" value="1"/>
</dbReference>
<comment type="caution">
    <text evidence="1">The sequence shown here is derived from an EMBL/GenBank/DDBJ whole genome shotgun (WGS) entry which is preliminary data.</text>
</comment>
<feature type="non-terminal residue" evidence="1">
    <location>
        <position position="1"/>
    </location>
</feature>
<name>A0A850VIB2_9CORV</name>
<dbReference type="Gene3D" id="3.30.200.20">
    <property type="entry name" value="Phosphorylase Kinase, domain 1"/>
    <property type="match status" value="1"/>
</dbReference>
<dbReference type="InterPro" id="IPR011009">
    <property type="entry name" value="Kinase-like_dom_sf"/>
</dbReference>
<dbReference type="GO" id="GO:0016301">
    <property type="term" value="F:kinase activity"/>
    <property type="evidence" value="ECO:0007669"/>
    <property type="project" value="UniProtKB-KW"/>
</dbReference>
<evidence type="ECO:0000313" key="1">
    <source>
        <dbReference type="EMBL" id="NWH42180.1"/>
    </source>
</evidence>
<protein>
    <submittedName>
        <fullName evidence="1">PIM1 kinase</fullName>
    </submittedName>
</protein>
<reference evidence="1" key="1">
    <citation type="submission" date="2019-10" db="EMBL/GenBank/DDBJ databases">
        <title>Bird 10,000 Genomes (B10K) Project - Family phase.</title>
        <authorList>
            <person name="Zhang G."/>
        </authorList>
    </citation>
    <scope>NUCLEOTIDE SEQUENCE</scope>
    <source>
        <strain evidence="1">B10K-IZ-033-78</strain>
        <tissue evidence="1">Muscle</tissue>
    </source>
</reference>
<keyword evidence="1" id="KW-0418">Kinase</keyword>
<sequence length="79" mass="8527">AGKAQEGLKGQYRRGSLLGRDGFSSVFAAMRLSAPHPTAPSAPLEIVLLDKVSTGFPGVIQLLEWLELPNNILMVLERP</sequence>
<dbReference type="AlphaFoldDB" id="A0A850VIB2"/>
<organism evidence="1 2">
    <name type="scientific">Chloropsis hardwickii</name>
    <dbReference type="NCBI Taxonomy" id="667144"/>
    <lineage>
        <taxon>Eukaryota</taxon>
        <taxon>Metazoa</taxon>
        <taxon>Chordata</taxon>
        <taxon>Craniata</taxon>
        <taxon>Vertebrata</taxon>
        <taxon>Euteleostomi</taxon>
        <taxon>Archelosauria</taxon>
        <taxon>Archosauria</taxon>
        <taxon>Dinosauria</taxon>
        <taxon>Saurischia</taxon>
        <taxon>Theropoda</taxon>
        <taxon>Coelurosauria</taxon>
        <taxon>Aves</taxon>
        <taxon>Neognathae</taxon>
        <taxon>Neoaves</taxon>
        <taxon>Telluraves</taxon>
        <taxon>Australaves</taxon>
        <taxon>Passeriformes</taxon>
        <taxon>Corvoidea</taxon>
        <taxon>Irenidae</taxon>
        <taxon>Chloropsis</taxon>
    </lineage>
</organism>
<dbReference type="EMBL" id="WEIW01006337">
    <property type="protein sequence ID" value="NWH42180.1"/>
    <property type="molecule type" value="Genomic_DNA"/>
</dbReference>
<dbReference type="Proteomes" id="UP000640999">
    <property type="component" value="Unassembled WGS sequence"/>
</dbReference>
<keyword evidence="1" id="KW-0808">Transferase</keyword>
<dbReference type="OrthoDB" id="10252171at2759"/>
<proteinExistence type="predicted"/>
<keyword evidence="2" id="KW-1185">Reference proteome</keyword>
<gene>
    <name evidence="1" type="primary">Pim1_8</name>
    <name evidence="1" type="ORF">CHLHAR_R04338</name>
</gene>
<evidence type="ECO:0000313" key="2">
    <source>
        <dbReference type="Proteomes" id="UP000640999"/>
    </source>
</evidence>
<accession>A0A850VIB2</accession>
<feature type="non-terminal residue" evidence="1">
    <location>
        <position position="79"/>
    </location>
</feature>